<organism evidence="1 2">
    <name type="scientific">Boudabousia marimammalium</name>
    <dbReference type="NCBI Taxonomy" id="156892"/>
    <lineage>
        <taxon>Bacteria</taxon>
        <taxon>Bacillati</taxon>
        <taxon>Actinomycetota</taxon>
        <taxon>Actinomycetes</taxon>
        <taxon>Actinomycetales</taxon>
        <taxon>Actinomycetaceae</taxon>
        <taxon>Boudabousia</taxon>
    </lineage>
</organism>
<gene>
    <name evidence="1" type="ORF">BM477_00260</name>
</gene>
<dbReference type="AlphaFoldDB" id="A0A1Q5PS95"/>
<keyword evidence="2" id="KW-1185">Reference proteome</keyword>
<dbReference type="RefSeq" id="WP_075360688.1">
    <property type="nucleotide sequence ID" value="NZ_MPDM01000001.1"/>
</dbReference>
<dbReference type="OrthoDB" id="5517693at2"/>
<protein>
    <recommendedName>
        <fullName evidence="3">DUF559 domain-containing protein</fullName>
    </recommendedName>
</protein>
<evidence type="ECO:0000313" key="1">
    <source>
        <dbReference type="EMBL" id="OKL50447.1"/>
    </source>
</evidence>
<evidence type="ECO:0000313" key="2">
    <source>
        <dbReference type="Proteomes" id="UP000186465"/>
    </source>
</evidence>
<dbReference type="STRING" id="156892.BM477_00260"/>
<name>A0A1Q5PS95_9ACTO</name>
<accession>A0A1Q5PS95</accession>
<dbReference type="Proteomes" id="UP000186465">
    <property type="component" value="Unassembled WGS sequence"/>
</dbReference>
<comment type="caution">
    <text evidence="1">The sequence shown here is derived from an EMBL/GenBank/DDBJ whole genome shotgun (WGS) entry which is preliminary data.</text>
</comment>
<reference evidence="2" key="1">
    <citation type="submission" date="2016-11" db="EMBL/GenBank/DDBJ databases">
        <title>Actinomyces gypaetusis sp. nov. isolated from Gypaetus barbatus in Qinghai Tibet Plateau China.</title>
        <authorList>
            <person name="Meng X."/>
        </authorList>
    </citation>
    <scope>NUCLEOTIDE SEQUENCE [LARGE SCALE GENOMIC DNA]</scope>
    <source>
        <strain evidence="2">DSM 15383</strain>
    </source>
</reference>
<evidence type="ECO:0008006" key="3">
    <source>
        <dbReference type="Google" id="ProtNLM"/>
    </source>
</evidence>
<dbReference type="EMBL" id="MPDM01000001">
    <property type="protein sequence ID" value="OKL50447.1"/>
    <property type="molecule type" value="Genomic_DNA"/>
</dbReference>
<sequence length="341" mass="38900">MIDISNTSLAAARELPRQELRKVRQAGKPGQQARWKQLRHGFYIQNRPDTSKHQCNQTVSLARIIAESALNHDAVFTLESAALLHGYMIRDGVPPVCIAKHPNQNRHAHTYPAVSLGEFQVPAATTQISSSTTQFETMQISGIPVLTPVDLICMMMRKRDPLTAMITVDHACAELCAADPIRRQETETEFVKLQDSVRERLTEMRGQHGCKQALKLVELMTPWVQSPLETRFRLIAAAYGFPTPILQYEVFNEGSVFYVDAFFPQQRLAIELDGLAKYNNDIDVLRKEKRRERHLLDQRMQIERFSFRELTRPAQIARTLGARIPDCSATVPVHQFLLENW</sequence>
<proteinExistence type="predicted"/>